<evidence type="ECO:0000313" key="2">
    <source>
        <dbReference type="Proteomes" id="UP000610862"/>
    </source>
</evidence>
<evidence type="ECO:0000313" key="1">
    <source>
        <dbReference type="EMBL" id="MBC8567739.1"/>
    </source>
</evidence>
<organism evidence="1 2">
    <name type="scientific">Lentihominibacter hominis</name>
    <dbReference type="NCBI Taxonomy" id="2763645"/>
    <lineage>
        <taxon>Bacteria</taxon>
        <taxon>Bacillati</taxon>
        <taxon>Bacillota</taxon>
        <taxon>Clostridia</taxon>
        <taxon>Peptostreptococcales</taxon>
        <taxon>Anaerovoracaceae</taxon>
        <taxon>Lentihominibacter</taxon>
    </lineage>
</organism>
<dbReference type="AlphaFoldDB" id="A0A926E8L6"/>
<sequence length="80" mass="9484">MLSDNEIKVLRQMLEDSGCGSAETEKFIRCRRNGTCEDQLAVLFHHRKRLLSDSHKIQRQIECLDYLIYKLKRNDFKIKG</sequence>
<dbReference type="Proteomes" id="UP000610862">
    <property type="component" value="Unassembled WGS sequence"/>
</dbReference>
<protein>
    <submittedName>
        <fullName evidence="1">Uncharacterized protein</fullName>
    </submittedName>
</protein>
<dbReference type="EMBL" id="JACRTA010000001">
    <property type="protein sequence ID" value="MBC8567739.1"/>
    <property type="molecule type" value="Genomic_DNA"/>
</dbReference>
<gene>
    <name evidence="1" type="ORF">H8692_03040</name>
</gene>
<reference evidence="1" key="1">
    <citation type="submission" date="2020-08" db="EMBL/GenBank/DDBJ databases">
        <title>Genome public.</title>
        <authorList>
            <person name="Liu C."/>
            <person name="Sun Q."/>
        </authorList>
    </citation>
    <scope>NUCLEOTIDE SEQUENCE</scope>
    <source>
        <strain evidence="1">NSJ-24</strain>
    </source>
</reference>
<comment type="caution">
    <text evidence="1">The sequence shown here is derived from an EMBL/GenBank/DDBJ whole genome shotgun (WGS) entry which is preliminary data.</text>
</comment>
<dbReference type="RefSeq" id="WP_187524964.1">
    <property type="nucleotide sequence ID" value="NZ_JACRTA010000001.1"/>
</dbReference>
<name>A0A926E8L6_9FIRM</name>
<proteinExistence type="predicted"/>
<accession>A0A926E8L6</accession>
<keyword evidence="2" id="KW-1185">Reference proteome</keyword>